<dbReference type="RefSeq" id="WP_014236780.1">
    <property type="nucleotide sequence ID" value="NC_016616.1"/>
</dbReference>
<sequence>MADQLTQQIIGAAIELHRLLGPGLLESVYEEALCHEMSLRDIPFARQVEVVYKGRVIAGQRLDLVVADAVVVELKSQRALPEAVSAQVLSYLKATGLKRGLLINFGEPRLADGVKRFSL</sequence>
<name>G8QFL5_AZOOP</name>
<dbReference type="NCBIfam" id="TIGR04256">
    <property type="entry name" value="GxxExxY"/>
    <property type="match status" value="1"/>
</dbReference>
<evidence type="ECO:0000313" key="2">
    <source>
        <dbReference type="Proteomes" id="UP000005633"/>
    </source>
</evidence>
<dbReference type="OrthoDB" id="9798792at2"/>
<dbReference type="KEGG" id="dsu:Dsui_1695"/>
<gene>
    <name evidence="1" type="ordered locus">Dsui_1695</name>
</gene>
<reference evidence="1 2" key="1">
    <citation type="journal article" date="2012" name="J. Bacteriol.">
        <title>Complete genome sequence of the anaerobic perchlorate-reducing bacterium Azospira suillum strain PS.</title>
        <authorList>
            <person name="Byrne-Bailey K.G."/>
            <person name="Coates J.D."/>
        </authorList>
    </citation>
    <scope>NUCLEOTIDE SEQUENCE [LARGE SCALE GENOMIC DNA]</scope>
    <source>
        <strain evidence="2">ATCC BAA-33 / DSM 13638 / PS</strain>
    </source>
</reference>
<dbReference type="EMBL" id="CP003153">
    <property type="protein sequence ID" value="AEV26081.1"/>
    <property type="molecule type" value="Genomic_DNA"/>
</dbReference>
<proteinExistence type="predicted"/>
<dbReference type="AlphaFoldDB" id="G8QFL5"/>
<organism evidence="1 2">
    <name type="scientific">Azospira oryzae (strain ATCC BAA-33 / DSM 13638 / PS)</name>
    <name type="common">Dechlorosoma suillum</name>
    <dbReference type="NCBI Taxonomy" id="640081"/>
    <lineage>
        <taxon>Bacteria</taxon>
        <taxon>Pseudomonadati</taxon>
        <taxon>Pseudomonadota</taxon>
        <taxon>Betaproteobacteria</taxon>
        <taxon>Rhodocyclales</taxon>
        <taxon>Rhodocyclaceae</taxon>
        <taxon>Azospira</taxon>
    </lineage>
</organism>
<evidence type="ECO:0008006" key="3">
    <source>
        <dbReference type="Google" id="ProtNLM"/>
    </source>
</evidence>
<dbReference type="Pfam" id="PF13366">
    <property type="entry name" value="PDDEXK_3"/>
    <property type="match status" value="1"/>
</dbReference>
<evidence type="ECO:0000313" key="1">
    <source>
        <dbReference type="EMBL" id="AEV26081.1"/>
    </source>
</evidence>
<dbReference type="eggNOG" id="COG0614">
    <property type="taxonomic scope" value="Bacteria"/>
</dbReference>
<dbReference type="Proteomes" id="UP000005633">
    <property type="component" value="Chromosome"/>
</dbReference>
<protein>
    <recommendedName>
        <fullName evidence="3">GxxExxY protein</fullName>
    </recommendedName>
</protein>
<accession>G8QFL5</accession>
<dbReference type="InterPro" id="IPR026350">
    <property type="entry name" value="GxxExxY"/>
</dbReference>
<dbReference type="STRING" id="640081.Dsui_1695"/>
<dbReference type="HOGENOM" id="CLU_134960_1_0_4"/>